<reference evidence="4" key="1">
    <citation type="submission" date="2009-12" db="EMBL/GenBank/DDBJ databases">
        <title>Complete sequence of Treponema primitia strain ZAS-2.</title>
        <authorList>
            <person name="Tetu S.G."/>
            <person name="Matson E."/>
            <person name="Ren Q."/>
            <person name="Seshadri R."/>
            <person name="Elbourne L."/>
            <person name="Hassan K.A."/>
            <person name="Durkin A."/>
            <person name="Radune D."/>
            <person name="Mohamoud Y."/>
            <person name="Shay R."/>
            <person name="Jin S."/>
            <person name="Zhang X."/>
            <person name="Lucey K."/>
            <person name="Ballor N.R."/>
            <person name="Ottesen E."/>
            <person name="Rosenthal R."/>
            <person name="Allen A."/>
            <person name="Leadbetter J.R."/>
            <person name="Paulsen I.T."/>
        </authorList>
    </citation>
    <scope>NUCLEOTIDE SEQUENCE [LARGE SCALE GENOMIC DNA]</scope>
    <source>
        <strain evidence="4">ATCC BAA-887 / DSM 12427 / ZAS-2</strain>
    </source>
</reference>
<dbReference type="RefSeq" id="WP_015707688.1">
    <property type="nucleotide sequence ID" value="NC_015578.1"/>
</dbReference>
<dbReference type="PROSITE" id="PS51257">
    <property type="entry name" value="PROKAR_LIPOPROTEIN"/>
    <property type="match status" value="1"/>
</dbReference>
<name>F5YGY3_TREPZ</name>
<feature type="chain" id="PRO_5003335191" evidence="2">
    <location>
        <begin position="24"/>
        <end position="589"/>
    </location>
</feature>
<proteinExistence type="predicted"/>
<evidence type="ECO:0000256" key="1">
    <source>
        <dbReference type="ARBA" id="ARBA00022729"/>
    </source>
</evidence>
<gene>
    <name evidence="3" type="ordered locus">TREPR_2522</name>
</gene>
<keyword evidence="1 2" id="KW-0732">Signal</keyword>
<reference evidence="3 4" key="2">
    <citation type="journal article" date="2011" name="ISME J.">
        <title>RNA-seq reveals cooperative metabolic interactions between two termite-gut spirochete species in co-culture.</title>
        <authorList>
            <person name="Rosenthal A.Z."/>
            <person name="Matson E.G."/>
            <person name="Eldar A."/>
            <person name="Leadbetter J.R."/>
        </authorList>
    </citation>
    <scope>NUCLEOTIDE SEQUENCE [LARGE SCALE GENOMIC DNA]</scope>
    <source>
        <strain evidence="4">ATCC BAA-887 / DSM 12427 / ZAS-2</strain>
    </source>
</reference>
<evidence type="ECO:0000313" key="3">
    <source>
        <dbReference type="EMBL" id="AEF84588.1"/>
    </source>
</evidence>
<evidence type="ECO:0000313" key="4">
    <source>
        <dbReference type="Proteomes" id="UP000009223"/>
    </source>
</evidence>
<sequence length="589" mass="61221">MKNNKLIVRGMLAVLLASGLVLSGCGDDGSNDTPWAYLPDIIAPVVTGAVIEDIEKNVLKVSFSEAVTGVSAADWTVTGSPKNITVSGASGSGANWTLTLSRLAVNGEKITLAYSGATVVDAVGNALAGFTGNPVTNNAAIVGSPYDHTEPLLATAVIAYDAPNILILTFSEPVIGVSAAGFTVTGSPANITINRASGSGTIWALTLSRLVVNGEAITLAYNGSAIKDTATSPPNALAAFSDKAVTNQFEQVISPFTGLYTSGNKTISFSDTNWAVKIGENWSDGSIYVEGIINGTTPQYVVNGNTATWTAVGTGSGLGGTATLSGNTLTVSSGNPAINGTYTKQAGGPFRIKVTGIPSNVISLISQYNPSAKIRVGISEPGSLIPTDIGHVIAARDTDPAGWGDIIDGDSYECWMYGGVGARVYYFGSPGYYDIRFLAESLSVYKYRSMVPLQINETNIIPYSSFTNFTVSPKTFVITGITEAQKTVGQSGFMIGVFRGGTTPEQAISQINLVVGFDGSGDNFSISGGSAPYTATINNLYADWTGINTCDLYAMLGSGGSMSYYRKTGVISSSTSINVNMATFEQITF</sequence>
<protein>
    <submittedName>
        <fullName evidence="3">Putative outer membrane protein</fullName>
    </submittedName>
</protein>
<evidence type="ECO:0000256" key="2">
    <source>
        <dbReference type="SAM" id="SignalP"/>
    </source>
</evidence>
<dbReference type="Proteomes" id="UP000009223">
    <property type="component" value="Chromosome"/>
</dbReference>
<dbReference type="STRING" id="545694.TREPR_2522"/>
<organism evidence="3 4">
    <name type="scientific">Treponema primitia (strain ATCC BAA-887 / DSM 12427 / ZAS-2)</name>
    <dbReference type="NCBI Taxonomy" id="545694"/>
    <lineage>
        <taxon>Bacteria</taxon>
        <taxon>Pseudomonadati</taxon>
        <taxon>Spirochaetota</taxon>
        <taxon>Spirochaetia</taxon>
        <taxon>Spirochaetales</taxon>
        <taxon>Treponemataceae</taxon>
        <taxon>Treponema</taxon>
    </lineage>
</organism>
<dbReference type="InterPro" id="IPR014755">
    <property type="entry name" value="Cu-Rt/internalin_Ig-like"/>
</dbReference>
<keyword evidence="4" id="KW-1185">Reference proteome</keyword>
<dbReference type="EMBL" id="CP001843">
    <property type="protein sequence ID" value="AEF84588.1"/>
    <property type="molecule type" value="Genomic_DNA"/>
</dbReference>
<dbReference type="KEGG" id="tpi:TREPR_2522"/>
<dbReference type="AlphaFoldDB" id="F5YGY3"/>
<accession>F5YGY3</accession>
<dbReference type="HOGENOM" id="CLU_463037_0_0_12"/>
<feature type="signal peptide" evidence="2">
    <location>
        <begin position="1"/>
        <end position="23"/>
    </location>
</feature>
<dbReference type="Gene3D" id="2.60.40.1220">
    <property type="match status" value="1"/>
</dbReference>